<keyword evidence="1" id="KW-1133">Transmembrane helix</keyword>
<dbReference type="Proteomes" id="UP000298663">
    <property type="component" value="Unassembled WGS sequence"/>
</dbReference>
<feature type="transmembrane region" description="Helical" evidence="1">
    <location>
        <begin position="58"/>
        <end position="78"/>
    </location>
</feature>
<dbReference type="EMBL" id="AZBU02000002">
    <property type="protein sequence ID" value="TKR96608.1"/>
    <property type="molecule type" value="Genomic_DNA"/>
</dbReference>
<dbReference type="AlphaFoldDB" id="A0A4U5PJ15"/>
<reference evidence="2 3" key="1">
    <citation type="journal article" date="2015" name="Genome Biol.">
        <title>Comparative genomics of Steinernema reveals deeply conserved gene regulatory networks.</title>
        <authorList>
            <person name="Dillman A.R."/>
            <person name="Macchietto M."/>
            <person name="Porter C.F."/>
            <person name="Rogers A."/>
            <person name="Williams B."/>
            <person name="Antoshechkin I."/>
            <person name="Lee M.M."/>
            <person name="Goodwin Z."/>
            <person name="Lu X."/>
            <person name="Lewis E.E."/>
            <person name="Goodrich-Blair H."/>
            <person name="Stock S.P."/>
            <person name="Adams B.J."/>
            <person name="Sternberg P.W."/>
            <person name="Mortazavi A."/>
        </authorList>
    </citation>
    <scope>NUCLEOTIDE SEQUENCE [LARGE SCALE GENOMIC DNA]</scope>
    <source>
        <strain evidence="2 3">ALL</strain>
    </source>
</reference>
<sequence length="97" mass="11445">MSNSVQASYYLDYGVESNNDADKRIPSAIDFASVLQIFPMKLKDCRDWISEYVSNETMLVLMLIMFMAFYCSIGRRLMYKDSRKQYKYQSLSTVEKY</sequence>
<evidence type="ECO:0000313" key="2">
    <source>
        <dbReference type="EMBL" id="TKR96608.1"/>
    </source>
</evidence>
<evidence type="ECO:0000256" key="1">
    <source>
        <dbReference type="SAM" id="Phobius"/>
    </source>
</evidence>
<evidence type="ECO:0000313" key="3">
    <source>
        <dbReference type="Proteomes" id="UP000298663"/>
    </source>
</evidence>
<keyword evidence="1" id="KW-0812">Transmembrane</keyword>
<organism evidence="2 3">
    <name type="scientific">Steinernema carpocapsae</name>
    <name type="common">Entomopathogenic nematode</name>
    <dbReference type="NCBI Taxonomy" id="34508"/>
    <lineage>
        <taxon>Eukaryota</taxon>
        <taxon>Metazoa</taxon>
        <taxon>Ecdysozoa</taxon>
        <taxon>Nematoda</taxon>
        <taxon>Chromadorea</taxon>
        <taxon>Rhabditida</taxon>
        <taxon>Tylenchina</taxon>
        <taxon>Panagrolaimomorpha</taxon>
        <taxon>Strongyloidoidea</taxon>
        <taxon>Steinernematidae</taxon>
        <taxon>Steinernema</taxon>
    </lineage>
</organism>
<keyword evidence="1" id="KW-0472">Membrane</keyword>
<proteinExistence type="predicted"/>
<accession>A0A4U5PJ15</accession>
<reference evidence="2 3" key="2">
    <citation type="journal article" date="2019" name="G3 (Bethesda)">
        <title>Hybrid Assembly of the Genome of the Entomopathogenic Nematode Steinernema carpocapsae Identifies the X-Chromosome.</title>
        <authorList>
            <person name="Serra L."/>
            <person name="Macchietto M."/>
            <person name="Macias-Munoz A."/>
            <person name="McGill C.J."/>
            <person name="Rodriguez I.M."/>
            <person name="Rodriguez B."/>
            <person name="Murad R."/>
            <person name="Mortazavi A."/>
        </authorList>
    </citation>
    <scope>NUCLEOTIDE SEQUENCE [LARGE SCALE GENOMIC DNA]</scope>
    <source>
        <strain evidence="2 3">ALL</strain>
    </source>
</reference>
<gene>
    <name evidence="2" type="ORF">L596_010606</name>
</gene>
<name>A0A4U5PJ15_STECR</name>
<protein>
    <submittedName>
        <fullName evidence="2">Uncharacterized protein</fullName>
    </submittedName>
</protein>
<keyword evidence="3" id="KW-1185">Reference proteome</keyword>
<comment type="caution">
    <text evidence="2">The sequence shown here is derived from an EMBL/GenBank/DDBJ whole genome shotgun (WGS) entry which is preliminary data.</text>
</comment>